<evidence type="ECO:0000313" key="2">
    <source>
        <dbReference type="Proteomes" id="UP001595993"/>
    </source>
</evidence>
<dbReference type="RefSeq" id="WP_381199451.1">
    <property type="nucleotide sequence ID" value="NZ_JBHSFE010000019.1"/>
</dbReference>
<keyword evidence="2" id="KW-1185">Reference proteome</keyword>
<sequence>MVNVLVGLATSLIGGAFVWLWERGKDARVLRRKADFFGLVPGETCLVVMGNKHNVKGVATHKEIRAMIEVATLASQLGCDVVTESSDDFRGSNDNRTEYCIGGPLGDANVRTGGHLAAHLPGVRIVPYGPAPDSAAIVVGEHRYLFEHDHVEHTVVAKFMPPEATRPVVLICGQSSLANQAAVHYLKRNYREIADRLTSVERFCIMIKVSDIGTYGFQRASFARDVTREAFAPEAGGPPA</sequence>
<organism evidence="1 2">
    <name type="scientific">Streptomyces maoxianensis</name>
    <dbReference type="NCBI Taxonomy" id="1459942"/>
    <lineage>
        <taxon>Bacteria</taxon>
        <taxon>Bacillati</taxon>
        <taxon>Actinomycetota</taxon>
        <taxon>Actinomycetes</taxon>
        <taxon>Kitasatosporales</taxon>
        <taxon>Streptomycetaceae</taxon>
        <taxon>Streptomyces</taxon>
    </lineage>
</organism>
<dbReference type="Proteomes" id="UP001595993">
    <property type="component" value="Unassembled WGS sequence"/>
</dbReference>
<proteinExistence type="predicted"/>
<protein>
    <recommendedName>
        <fullName evidence="3">Secreted protein</fullName>
    </recommendedName>
</protein>
<accession>A0ABV9GD60</accession>
<name>A0ABV9GD60_9ACTN</name>
<dbReference type="EMBL" id="JBHSFE010000019">
    <property type="protein sequence ID" value="MFC4610957.1"/>
    <property type="molecule type" value="Genomic_DNA"/>
</dbReference>
<comment type="caution">
    <text evidence="1">The sequence shown here is derived from an EMBL/GenBank/DDBJ whole genome shotgun (WGS) entry which is preliminary data.</text>
</comment>
<gene>
    <name evidence="1" type="ORF">ACFO9E_24655</name>
</gene>
<evidence type="ECO:0008006" key="3">
    <source>
        <dbReference type="Google" id="ProtNLM"/>
    </source>
</evidence>
<evidence type="ECO:0000313" key="1">
    <source>
        <dbReference type="EMBL" id="MFC4610957.1"/>
    </source>
</evidence>
<reference evidence="2" key="1">
    <citation type="journal article" date="2019" name="Int. J. Syst. Evol. Microbiol.">
        <title>The Global Catalogue of Microorganisms (GCM) 10K type strain sequencing project: providing services to taxonomists for standard genome sequencing and annotation.</title>
        <authorList>
            <consortium name="The Broad Institute Genomics Platform"/>
            <consortium name="The Broad Institute Genome Sequencing Center for Infectious Disease"/>
            <person name="Wu L."/>
            <person name="Ma J."/>
        </authorList>
    </citation>
    <scope>NUCLEOTIDE SEQUENCE [LARGE SCALE GENOMIC DNA]</scope>
    <source>
        <strain evidence="2">CGMCC 4.7139</strain>
    </source>
</reference>